<dbReference type="AlphaFoldDB" id="A0A9X8ZG37"/>
<proteinExistence type="predicted"/>
<feature type="coiled-coil region" evidence="1">
    <location>
        <begin position="72"/>
        <end position="99"/>
    </location>
</feature>
<gene>
    <name evidence="2" type="ORF">FC678_14560</name>
</gene>
<reference evidence="2 3" key="1">
    <citation type="journal article" date="2019" name="Environ. Microbiol.">
        <title>An active ?-lactamase is a part of an orchestrated cell wall stress resistance network of Bacillus subtilis and related rhizosphere species.</title>
        <authorList>
            <person name="Bucher T."/>
            <person name="Keren-Paz A."/>
            <person name="Hausser J."/>
            <person name="Olender T."/>
            <person name="Cytryn E."/>
            <person name="Kolodkin-Gal I."/>
        </authorList>
    </citation>
    <scope>NUCLEOTIDE SEQUENCE [LARGE SCALE GENOMIC DNA]</scope>
    <source>
        <strain evidence="2 3">I4</strain>
    </source>
</reference>
<comment type="caution">
    <text evidence="2">The sequence shown here is derived from an EMBL/GenBank/DDBJ whole genome shotgun (WGS) entry which is preliminary data.</text>
</comment>
<sequence length="167" mass="18921">MAGKSNFYKGLKLLGAQKEQQLNGEIQDLLNNRELIEAVSDNAQMQIPRINRMQEASERMSIIMNYPTKKDVAGIAKLVIQLEDKIDRLEDLISTLVEDRGGNVRGNSTIRNKRNAFSSRSKKQKSSWDSIEMEGSKKRISNFLNDSLLISSQLPEFDSFRQGNSNV</sequence>
<organism evidence="2 3">
    <name type="scientific">Peribacillus simplex</name>
    <dbReference type="NCBI Taxonomy" id="1478"/>
    <lineage>
        <taxon>Bacteria</taxon>
        <taxon>Bacillati</taxon>
        <taxon>Bacillota</taxon>
        <taxon>Bacilli</taxon>
        <taxon>Bacillales</taxon>
        <taxon>Bacillaceae</taxon>
        <taxon>Peribacillus</taxon>
    </lineage>
</organism>
<dbReference type="RefSeq" id="WP_137023850.1">
    <property type="nucleotide sequence ID" value="NZ_SZNT01000205.1"/>
</dbReference>
<dbReference type="EMBL" id="SZNT01000205">
    <property type="protein sequence ID" value="TKH10495.1"/>
    <property type="molecule type" value="Genomic_DNA"/>
</dbReference>
<evidence type="ECO:0000256" key="1">
    <source>
        <dbReference type="SAM" id="Coils"/>
    </source>
</evidence>
<name>A0A9X8ZG37_9BACI</name>
<evidence type="ECO:0000313" key="2">
    <source>
        <dbReference type="EMBL" id="TKH10495.1"/>
    </source>
</evidence>
<protein>
    <submittedName>
        <fullName evidence="2">Uncharacterized protein</fullName>
    </submittedName>
</protein>
<dbReference type="Proteomes" id="UP000309170">
    <property type="component" value="Unassembled WGS sequence"/>
</dbReference>
<evidence type="ECO:0000313" key="3">
    <source>
        <dbReference type="Proteomes" id="UP000309170"/>
    </source>
</evidence>
<keyword evidence="1" id="KW-0175">Coiled coil</keyword>
<accession>A0A9X8ZG37</accession>